<protein>
    <submittedName>
        <fullName evidence="2">Uncharacterized protein</fullName>
    </submittedName>
</protein>
<dbReference type="NCBIfam" id="NF041498">
    <property type="entry name" value="MobP2"/>
    <property type="match status" value="1"/>
</dbReference>
<dbReference type="EMBL" id="DAAEEB010000014">
    <property type="protein sequence ID" value="HAA8054398.1"/>
    <property type="molecule type" value="Genomic_DNA"/>
</dbReference>
<dbReference type="EMBL" id="AABAWE010000009">
    <property type="protein sequence ID" value="EAG2088472.1"/>
    <property type="molecule type" value="Genomic_DNA"/>
</dbReference>
<organism evidence="2">
    <name type="scientific">Listeria monocytogenes</name>
    <dbReference type="NCBI Taxonomy" id="1639"/>
    <lineage>
        <taxon>Bacteria</taxon>
        <taxon>Bacillati</taxon>
        <taxon>Bacillota</taxon>
        <taxon>Bacilli</taxon>
        <taxon>Bacillales</taxon>
        <taxon>Listeriaceae</taxon>
        <taxon>Listeria</taxon>
    </lineage>
</organism>
<reference evidence="3 7" key="3">
    <citation type="submission" date="2018-06" db="EMBL/GenBank/DDBJ databases">
        <authorList>
            <consortium name="GenomeTrakr: Next Generation Sequencing Network for Food Pathogen Tracability"/>
        </authorList>
    </citation>
    <scope>NUCLEOTIDE SEQUENCE [LARGE SCALE GENOMIC DNA]</scope>
    <source>
        <strain evidence="3 7">FLAG-54356</strain>
    </source>
</reference>
<dbReference type="GeneID" id="93233389"/>
<dbReference type="AlphaFoldDB" id="A0A142EC65"/>
<reference evidence="5 9" key="2">
    <citation type="journal article" date="2018" name="Genome Biol.">
        <title>SKESA: strategic k-mer extension for scrupulous assemblies.</title>
        <authorList>
            <person name="Souvorov A."/>
            <person name="Agarwala R."/>
            <person name="Lipman D.J."/>
        </authorList>
    </citation>
    <scope>NUCLEOTIDE SEQUENCE [LARGE SCALE GENOMIC DNA]</scope>
    <source>
        <strain evidence="5">09CEB371LM</strain>
        <strain evidence="6">Sam_F526FDD3-C0F7-43DB-B204-E231FEF9C926</strain>
    </source>
</reference>
<dbReference type="EMBL" id="DAAEQL010000010">
    <property type="protein sequence ID" value="HAA8491582.1"/>
    <property type="molecule type" value="Genomic_DNA"/>
</dbReference>
<sequence>MSKITAGIVLATKFIVPNSPLNKSKKYWSNYIKYIDRDEAVRNEHYKEFSMIGNEEERTEEEKERNKKYIDYMGNPKKTSGLFTEGKPKLTQAEKKKYKDAFQTAEKNNSVMFQHVISFDNEWLAKQGIYDPKIGMLDEKRLQQVTSASMKSFLRKEGMEGSAIWLAAIHKNTKHFHVHISVTEPTPTRKFYSNKRRPELEKGTDGKPVRDGRMAPATRRAVRSTVYSEIAQRGSIYQRIDDYAKEQLLTPLHASKEVIRSHENEALFLELHQMYKKHSGQWNYGNLNKHPAKKVVDQITTNYLTKHHPEEMQVFQKAWEHEGNLQQEAYGKKTEFNIHTYLESKDEKLYKQLGNQVLQEVKNYDKRFNHSKSDHHYLDQQGNLKKEGSLTPKDKIARYRRRRGSVIYQLKKMDYELDNSYKKWKNDRAFEQLEQEMEREKSMDRE</sequence>
<proteinExistence type="predicted"/>
<evidence type="ECO:0000313" key="2">
    <source>
        <dbReference type="EMBL" id="AMQ45753.1"/>
    </source>
</evidence>
<dbReference type="PATRIC" id="fig|1639.1340.peg.2984"/>
<evidence type="ECO:0000313" key="6">
    <source>
        <dbReference type="EMBL" id="HAA8491582.1"/>
    </source>
</evidence>
<evidence type="ECO:0000313" key="7">
    <source>
        <dbReference type="Proteomes" id="UP000337746"/>
    </source>
</evidence>
<dbReference type="Proteomes" id="UP000840567">
    <property type="component" value="Unassembled WGS sequence"/>
</dbReference>
<reference evidence="2" key="1">
    <citation type="submission" date="2016-01" db="EMBL/GenBank/DDBJ databases">
        <title>Whole Genome Sequence of Listeria monocytogenes Serovar 1/2a Strain IZSAM_Lm_15_17439_A144 responsible of a human outbreak in 2008.</title>
        <authorList>
            <person name="Orsini M."/>
            <person name="Ordinelli A."/>
            <person name="Cornacchia A."/>
            <person name="Acciari V."/>
            <person name="Centorame P."/>
            <person name="Torresi M."/>
            <person name="Pompei A."/>
            <person name="Camma C."/>
            <person name="Gattuso A."/>
            <person name="Gianfranceschi M."/>
            <person name="Pomilio F."/>
        </authorList>
    </citation>
    <scope>NUCLEOTIDE SEQUENCE</scope>
    <source>
        <strain evidence="2">IZSAM_Lm_15_17439_A144</strain>
        <plasmid evidence="2">pLmA144</plasmid>
    </source>
</reference>
<name>A0A142EC65_LISMN</name>
<dbReference type="EMBL" id="AABEVT010000010">
    <property type="protein sequence ID" value="EAH0253552.1"/>
    <property type="molecule type" value="Genomic_DNA"/>
</dbReference>
<evidence type="ECO:0000313" key="9">
    <source>
        <dbReference type="Proteomes" id="UP000840567"/>
    </source>
</evidence>
<evidence type="ECO:0000313" key="3">
    <source>
        <dbReference type="EMBL" id="EAG2088472.1"/>
    </source>
</evidence>
<dbReference type="Proteomes" id="UP000840039">
    <property type="component" value="Unassembled WGS sequence"/>
</dbReference>
<geneLocation type="plasmid" evidence="2">
    <name>pLmA144</name>
</geneLocation>
<feature type="region of interest" description="Disordered" evidence="1">
    <location>
        <begin position="188"/>
        <end position="217"/>
    </location>
</feature>
<evidence type="ECO:0000313" key="8">
    <source>
        <dbReference type="Proteomes" id="UP000566597"/>
    </source>
</evidence>
<keyword evidence="2" id="KW-0614">Plasmid</keyword>
<evidence type="ECO:0000313" key="4">
    <source>
        <dbReference type="EMBL" id="EAH0253552.1"/>
    </source>
</evidence>
<feature type="region of interest" description="Disordered" evidence="1">
    <location>
        <begin position="374"/>
        <end position="393"/>
    </location>
</feature>
<dbReference type="InterPro" id="IPR041073">
    <property type="entry name" value="MobL"/>
</dbReference>
<evidence type="ECO:0000256" key="1">
    <source>
        <dbReference type="SAM" id="MobiDB-lite"/>
    </source>
</evidence>
<gene>
    <name evidence="3" type="ORF">BCZ21_14480</name>
    <name evidence="4" type="ORF">D4U23_14260</name>
    <name evidence="5" type="ORF">GHH22_14735</name>
    <name evidence="6" type="ORF">GHO09_13810</name>
    <name evidence="2" type="ORF">pA144_0008</name>
</gene>
<dbReference type="Proteomes" id="UP000337746">
    <property type="component" value="Unassembled WGS sequence"/>
</dbReference>
<reference evidence="5" key="5">
    <citation type="submission" date="2019-10" db="EMBL/GenBank/DDBJ databases">
        <authorList>
            <consortium name="NCBI Pathogen Detection Project"/>
        </authorList>
    </citation>
    <scope>NUCLEOTIDE SEQUENCE</scope>
    <source>
        <strain evidence="5">09CEB371LM</strain>
        <strain evidence="6">Sam_F526FDD3-C0F7-43DB-B204-E231FEF9C926</strain>
    </source>
</reference>
<dbReference type="EMBL" id="KU513859">
    <property type="protein sequence ID" value="AMQ45753.1"/>
    <property type="molecule type" value="Genomic_DNA"/>
</dbReference>
<dbReference type="RefSeq" id="WP_025370664.1">
    <property type="nucleotide sequence ID" value="NZ_BAAFVF010000054.1"/>
</dbReference>
<dbReference type="Proteomes" id="UP000566597">
    <property type="component" value="Unassembled WGS sequence"/>
</dbReference>
<dbReference type="InterPro" id="IPR048101">
    <property type="entry name" value="MobP2"/>
</dbReference>
<dbReference type="Pfam" id="PF18555">
    <property type="entry name" value="MobL"/>
    <property type="match status" value="1"/>
</dbReference>
<reference evidence="4 8" key="4">
    <citation type="submission" date="2019-04" db="EMBL/GenBank/DDBJ databases">
        <authorList>
            <person name="Ashton P.M."/>
            <person name="Dallman T."/>
            <person name="Nair S."/>
            <person name="De Pinna E."/>
            <person name="Peters T."/>
            <person name="Grant K."/>
        </authorList>
    </citation>
    <scope>NUCLEOTIDE SEQUENCE [LARGE SCALE GENOMIC DNA]</scope>
    <source>
        <strain evidence="4 8">406731</strain>
    </source>
</reference>
<evidence type="ECO:0000313" key="5">
    <source>
        <dbReference type="EMBL" id="HAA8054398.1"/>
    </source>
</evidence>
<accession>A0A142EC65</accession>
<feature type="compositionally biased region" description="Basic and acidic residues" evidence="1">
    <location>
        <begin position="196"/>
        <end position="213"/>
    </location>
</feature>